<dbReference type="SUPFAM" id="SSF56935">
    <property type="entry name" value="Porins"/>
    <property type="match status" value="1"/>
</dbReference>
<dbReference type="InterPro" id="IPR045748">
    <property type="entry name" value="DcaP"/>
</dbReference>
<reference evidence="1 2" key="1">
    <citation type="submission" date="2020-08" db="EMBL/GenBank/DDBJ databases">
        <title>Dyella sp. G9 isolated from forest soil.</title>
        <authorList>
            <person name="Fu J."/>
            <person name="Qiu L."/>
        </authorList>
    </citation>
    <scope>NUCLEOTIDE SEQUENCE [LARGE SCALE GENOMIC DNA]</scope>
    <source>
        <strain evidence="1 2">G9</strain>
    </source>
</reference>
<evidence type="ECO:0000313" key="2">
    <source>
        <dbReference type="Proteomes" id="UP000515873"/>
    </source>
</evidence>
<gene>
    <name evidence="1" type="ORF">H8F01_19870</name>
</gene>
<accession>A0A7G8QAX3</accession>
<organism evidence="1 2">
    <name type="scientific">Dyella telluris</name>
    <dbReference type="NCBI Taxonomy" id="2763498"/>
    <lineage>
        <taxon>Bacteria</taxon>
        <taxon>Pseudomonadati</taxon>
        <taxon>Pseudomonadota</taxon>
        <taxon>Gammaproteobacteria</taxon>
        <taxon>Lysobacterales</taxon>
        <taxon>Rhodanobacteraceae</taxon>
        <taxon>Dyella</taxon>
    </lineage>
</organism>
<proteinExistence type="predicted"/>
<evidence type="ECO:0000313" key="1">
    <source>
        <dbReference type="EMBL" id="QNK03931.1"/>
    </source>
</evidence>
<keyword evidence="2" id="KW-1185">Reference proteome</keyword>
<dbReference type="AlphaFoldDB" id="A0A7G8QAX3"/>
<dbReference type="Pfam" id="PF19577">
    <property type="entry name" value="DcaP"/>
    <property type="match status" value="1"/>
</dbReference>
<dbReference type="Proteomes" id="UP000515873">
    <property type="component" value="Chromosome"/>
</dbReference>
<dbReference type="KEGG" id="dtl:H8F01_19870"/>
<protein>
    <submittedName>
        <fullName evidence="1">Porin</fullName>
    </submittedName>
</protein>
<sequence length="354" mass="38341">MQDFKRVDQAWDATLRPSKIPTVSGAAGANGQSVLSVRQSRFGVKSSTPLGDDVLQTQFEFDMFGTGDNAGQTTFRLRKAYGSWGDWLAGQTNSVFMDGDSFPNVIDYWGPNGMVFIRNPQLRWGHAWGGHSFAVAIEQPGNDIDPGQIRQIDPELASQITSREKVPDLTAHYRYDGNWGHVQVATVLRDVGYQGLGTPDNRPKGDETGWGVNLTGNIKFGSASQLILAGVHGKGIASYMNDGGTDLAPGGVQDAPIAKTVPLTGLVAYFDHGWNDQWTSSIGYSQTSVTNTPFQEGTAFRKGQYASVNLLYSPFKALLVGGEFLWGSLVTKNGQSGNDSRLQISVKYSFSSNP</sequence>
<dbReference type="EMBL" id="CP060412">
    <property type="protein sequence ID" value="QNK03931.1"/>
    <property type="molecule type" value="Genomic_DNA"/>
</dbReference>
<name>A0A7G8QAX3_9GAMM</name>